<name>A0A7K4JRY2_GEOCA</name>
<dbReference type="Pfam" id="PF13765">
    <property type="entry name" value="PRY"/>
    <property type="match status" value="1"/>
</dbReference>
<dbReference type="EMBL" id="VWPV01061161">
    <property type="protein sequence ID" value="NWH68094.1"/>
    <property type="molecule type" value="Genomic_DNA"/>
</dbReference>
<dbReference type="InterPro" id="IPR043136">
    <property type="entry name" value="B30.2/SPRY_sf"/>
</dbReference>
<dbReference type="SMART" id="SM00589">
    <property type="entry name" value="PRY"/>
    <property type="match status" value="1"/>
</dbReference>
<reference evidence="2 3" key="1">
    <citation type="submission" date="2019-09" db="EMBL/GenBank/DDBJ databases">
        <title>Bird 10,000 Genomes (B10K) Project - Family phase.</title>
        <authorList>
            <person name="Zhang G."/>
        </authorList>
    </citation>
    <scope>NUCLEOTIDE SEQUENCE [LARGE SCALE GENOMIC DNA]</scope>
    <source>
        <strain evidence="2">B10K-CU-031-07</strain>
        <tissue evidence="2">Muscle</tissue>
    </source>
</reference>
<feature type="non-terminal residue" evidence="2">
    <location>
        <position position="1"/>
    </location>
</feature>
<dbReference type="InterPro" id="IPR001870">
    <property type="entry name" value="B30.2/SPRY"/>
</dbReference>
<dbReference type="InterPro" id="IPR050143">
    <property type="entry name" value="TRIM/RBCC"/>
</dbReference>
<protein>
    <submittedName>
        <fullName evidence="2">BT2A2 protein</fullName>
    </submittedName>
</protein>
<feature type="non-terminal residue" evidence="2">
    <location>
        <position position="113"/>
    </location>
</feature>
<sequence>RAVHVTLDEDTAHPQLILSSDGKSVCRGDRRRTVPERAERYDTYHCVLGREHFAAGRTFWQVDVGTESSGVWAVGVAKESARRKGWINPAPQDGILALFHCGGKYWALTSPDH</sequence>
<keyword evidence="3" id="KW-1185">Reference proteome</keyword>
<evidence type="ECO:0000313" key="2">
    <source>
        <dbReference type="EMBL" id="NWH68094.1"/>
    </source>
</evidence>
<dbReference type="PROSITE" id="PS50188">
    <property type="entry name" value="B302_SPRY"/>
    <property type="match status" value="1"/>
</dbReference>
<comment type="caution">
    <text evidence="2">The sequence shown here is derived from an EMBL/GenBank/DDBJ whole genome shotgun (WGS) entry which is preliminary data.</text>
</comment>
<dbReference type="Proteomes" id="UP000531151">
    <property type="component" value="Unassembled WGS sequence"/>
</dbReference>
<evidence type="ECO:0000313" key="3">
    <source>
        <dbReference type="Proteomes" id="UP000531151"/>
    </source>
</evidence>
<gene>
    <name evidence="2" type="primary">Btn2a2</name>
    <name evidence="2" type="ORF">GEOCAL_R14451</name>
</gene>
<dbReference type="OrthoDB" id="9049620at2759"/>
<dbReference type="PRINTS" id="PR01407">
    <property type="entry name" value="BUTYPHLNCDUF"/>
</dbReference>
<dbReference type="InterPro" id="IPR013320">
    <property type="entry name" value="ConA-like_dom_sf"/>
</dbReference>
<dbReference type="SUPFAM" id="SSF49899">
    <property type="entry name" value="Concanavalin A-like lectins/glucanases"/>
    <property type="match status" value="1"/>
</dbReference>
<dbReference type="Gene3D" id="2.60.120.920">
    <property type="match status" value="1"/>
</dbReference>
<evidence type="ECO:0000259" key="1">
    <source>
        <dbReference type="PROSITE" id="PS50188"/>
    </source>
</evidence>
<dbReference type="AlphaFoldDB" id="A0A7K4JRY2"/>
<dbReference type="PANTHER" id="PTHR24103">
    <property type="entry name" value="E3 UBIQUITIN-PROTEIN LIGASE TRIM"/>
    <property type="match status" value="1"/>
</dbReference>
<feature type="domain" description="B30.2/SPRY" evidence="1">
    <location>
        <begin position="1"/>
        <end position="113"/>
    </location>
</feature>
<proteinExistence type="predicted"/>
<dbReference type="InterPro" id="IPR006574">
    <property type="entry name" value="PRY"/>
</dbReference>
<organism evidence="2 3">
    <name type="scientific">Geococcyx californianus</name>
    <name type="common">Greater roadrunner</name>
    <name type="synonym">Saurothera californiana</name>
    <dbReference type="NCBI Taxonomy" id="8947"/>
    <lineage>
        <taxon>Eukaryota</taxon>
        <taxon>Metazoa</taxon>
        <taxon>Chordata</taxon>
        <taxon>Craniata</taxon>
        <taxon>Vertebrata</taxon>
        <taxon>Euteleostomi</taxon>
        <taxon>Archelosauria</taxon>
        <taxon>Archosauria</taxon>
        <taxon>Dinosauria</taxon>
        <taxon>Saurischia</taxon>
        <taxon>Theropoda</taxon>
        <taxon>Coelurosauria</taxon>
        <taxon>Aves</taxon>
        <taxon>Neognathae</taxon>
        <taxon>Neoaves</taxon>
        <taxon>Otidimorphae</taxon>
        <taxon>Cuculiformes</taxon>
        <taxon>Neomorphidae</taxon>
        <taxon>Geococcyx</taxon>
    </lineage>
</organism>
<dbReference type="InterPro" id="IPR003879">
    <property type="entry name" value="Butyrophylin_SPRY"/>
</dbReference>
<accession>A0A7K4JRY2</accession>